<evidence type="ECO:0000256" key="3">
    <source>
        <dbReference type="ARBA" id="ARBA00022670"/>
    </source>
</evidence>
<dbReference type="GO" id="GO:0004190">
    <property type="term" value="F:aspartic-type endopeptidase activity"/>
    <property type="evidence" value="ECO:0007669"/>
    <property type="project" value="UniProtKB-UniRule"/>
</dbReference>
<dbReference type="Proteomes" id="UP000663791">
    <property type="component" value="Unassembled WGS sequence"/>
</dbReference>
<comment type="function">
    <text evidence="9">This protein specifically catalyzes the removal of signal peptides from prolipoproteins.</text>
</comment>
<feature type="transmembrane region" description="Helical" evidence="9">
    <location>
        <begin position="110"/>
        <end position="131"/>
    </location>
</feature>
<evidence type="ECO:0000256" key="4">
    <source>
        <dbReference type="ARBA" id="ARBA00022692"/>
    </source>
</evidence>
<evidence type="ECO:0000256" key="1">
    <source>
        <dbReference type="ARBA" id="ARBA00006139"/>
    </source>
</evidence>
<protein>
    <recommendedName>
        <fullName evidence="9">Lipoprotein signal peptidase</fullName>
        <ecNumber evidence="9">3.4.23.36</ecNumber>
    </recommendedName>
    <alternativeName>
        <fullName evidence="9">Prolipoprotein signal peptidase</fullName>
    </alternativeName>
    <alternativeName>
        <fullName evidence="9">Signal peptidase II</fullName>
        <shortName evidence="9">SPase II</shortName>
    </alternativeName>
</protein>
<keyword evidence="8 9" id="KW-0472">Membrane</keyword>
<dbReference type="GO" id="GO:0006508">
    <property type="term" value="P:proteolysis"/>
    <property type="evidence" value="ECO:0007669"/>
    <property type="project" value="UniProtKB-KW"/>
</dbReference>
<comment type="catalytic activity">
    <reaction evidence="9">
        <text>Release of signal peptides from bacterial membrane prolipoproteins. Hydrolyzes -Xaa-Yaa-Zaa-|-(S,diacylglyceryl)Cys-, in which Xaa is hydrophobic (preferably Leu), and Yaa (Ala or Ser) and Zaa (Gly or Ala) have small, neutral side chains.</text>
        <dbReference type="EC" id="3.4.23.36"/>
    </reaction>
</comment>
<dbReference type="RefSeq" id="WP_205291809.1">
    <property type="nucleotide sequence ID" value="NZ_CP074406.1"/>
</dbReference>
<feature type="transmembrane region" description="Helical" evidence="9">
    <location>
        <begin position="21"/>
        <end position="41"/>
    </location>
</feature>
<evidence type="ECO:0000256" key="6">
    <source>
        <dbReference type="ARBA" id="ARBA00022801"/>
    </source>
</evidence>
<evidence type="ECO:0000313" key="12">
    <source>
        <dbReference type="Proteomes" id="UP000663791"/>
    </source>
</evidence>
<feature type="transmembrane region" description="Helical" evidence="9">
    <location>
        <begin position="151"/>
        <end position="172"/>
    </location>
</feature>
<reference evidence="11" key="1">
    <citation type="submission" date="2021-01" db="EMBL/GenBank/DDBJ databases">
        <title>Novel species in genus Nocardioides.</title>
        <authorList>
            <person name="Zhang G."/>
        </authorList>
    </citation>
    <scope>NUCLEOTIDE SEQUENCE</scope>
    <source>
        <strain evidence="11">Zg-536</strain>
    </source>
</reference>
<evidence type="ECO:0000256" key="7">
    <source>
        <dbReference type="ARBA" id="ARBA00022989"/>
    </source>
</evidence>
<keyword evidence="7 9" id="KW-1133">Transmembrane helix</keyword>
<keyword evidence="6 9" id="KW-0378">Hydrolase</keyword>
<dbReference type="PRINTS" id="PR00781">
    <property type="entry name" value="LIPOSIGPTASE"/>
</dbReference>
<evidence type="ECO:0000256" key="9">
    <source>
        <dbReference type="HAMAP-Rule" id="MF_00161"/>
    </source>
</evidence>
<feature type="active site" evidence="9">
    <location>
        <position position="143"/>
    </location>
</feature>
<sequence>MQEARGTTVGDRSEGSSPGRFIASPRSWLLFAVVALVLLVVDQVTKVLAVRHLTDRDDIELVGELLQLHLTYNPGAAFSLGTGFTEVLSALAVAATVVVLWISRRAASKVWALGLGLLLAGIVGNLLDRIFRDPGPFRGHVVDFLMLPNWPVFNVADMCINVGVAVVLLQVLRGVALDGTRVPADAPDDKADQDGEENP</sequence>
<keyword evidence="4 9" id="KW-0812">Transmembrane</keyword>
<keyword evidence="12" id="KW-1185">Reference proteome</keyword>
<dbReference type="AlphaFoldDB" id="A0A938Y744"/>
<dbReference type="PANTHER" id="PTHR33695">
    <property type="entry name" value="LIPOPROTEIN SIGNAL PEPTIDASE"/>
    <property type="match status" value="1"/>
</dbReference>
<comment type="pathway">
    <text evidence="9">Protein modification; lipoprotein biosynthesis (signal peptide cleavage).</text>
</comment>
<evidence type="ECO:0000256" key="5">
    <source>
        <dbReference type="ARBA" id="ARBA00022750"/>
    </source>
</evidence>
<dbReference type="NCBIfam" id="TIGR00077">
    <property type="entry name" value="lspA"/>
    <property type="match status" value="1"/>
</dbReference>
<dbReference type="PANTHER" id="PTHR33695:SF1">
    <property type="entry name" value="LIPOPROTEIN SIGNAL PEPTIDASE"/>
    <property type="match status" value="1"/>
</dbReference>
<evidence type="ECO:0000256" key="2">
    <source>
        <dbReference type="ARBA" id="ARBA00022475"/>
    </source>
</evidence>
<feature type="active site" evidence="9">
    <location>
        <position position="157"/>
    </location>
</feature>
<dbReference type="EC" id="3.4.23.36" evidence="9"/>
<evidence type="ECO:0000313" key="11">
    <source>
        <dbReference type="EMBL" id="MBM9460490.1"/>
    </source>
</evidence>
<comment type="caution">
    <text evidence="11">The sequence shown here is derived from an EMBL/GenBank/DDBJ whole genome shotgun (WGS) entry which is preliminary data.</text>
</comment>
<organism evidence="11 12">
    <name type="scientific">Nocardioides faecalis</name>
    <dbReference type="NCBI Taxonomy" id="2803858"/>
    <lineage>
        <taxon>Bacteria</taxon>
        <taxon>Bacillati</taxon>
        <taxon>Actinomycetota</taxon>
        <taxon>Actinomycetes</taxon>
        <taxon>Propionibacteriales</taxon>
        <taxon>Nocardioidaceae</taxon>
        <taxon>Nocardioides</taxon>
    </lineage>
</organism>
<evidence type="ECO:0000256" key="10">
    <source>
        <dbReference type="RuleBase" id="RU004181"/>
    </source>
</evidence>
<dbReference type="EMBL" id="JAERTX010000009">
    <property type="protein sequence ID" value="MBM9460490.1"/>
    <property type="molecule type" value="Genomic_DNA"/>
</dbReference>
<dbReference type="GO" id="GO:0005886">
    <property type="term" value="C:plasma membrane"/>
    <property type="evidence" value="ECO:0007669"/>
    <property type="project" value="UniProtKB-SubCell"/>
</dbReference>
<dbReference type="HAMAP" id="MF_00161">
    <property type="entry name" value="LspA"/>
    <property type="match status" value="1"/>
</dbReference>
<proteinExistence type="inferred from homology"/>
<accession>A0A938Y744</accession>
<keyword evidence="2 9" id="KW-1003">Cell membrane</keyword>
<dbReference type="Pfam" id="PF01252">
    <property type="entry name" value="Peptidase_A8"/>
    <property type="match status" value="1"/>
</dbReference>
<gene>
    <name evidence="9 11" type="primary">lspA</name>
    <name evidence="11" type="ORF">JK386_11300</name>
</gene>
<comment type="similarity">
    <text evidence="1 9 10">Belongs to the peptidase A8 family.</text>
</comment>
<feature type="transmembrane region" description="Helical" evidence="9">
    <location>
        <begin position="76"/>
        <end position="103"/>
    </location>
</feature>
<name>A0A938Y744_9ACTN</name>
<comment type="subcellular location">
    <subcellularLocation>
        <location evidence="9">Cell membrane</location>
        <topology evidence="9">Multi-pass membrane protein</topology>
    </subcellularLocation>
</comment>
<keyword evidence="5 9" id="KW-0064">Aspartyl protease</keyword>
<dbReference type="InterPro" id="IPR001872">
    <property type="entry name" value="Peptidase_A8"/>
</dbReference>
<evidence type="ECO:0000256" key="8">
    <source>
        <dbReference type="ARBA" id="ARBA00023136"/>
    </source>
</evidence>
<keyword evidence="3 9" id="KW-0645">Protease</keyword>